<dbReference type="Proteomes" id="UP000460298">
    <property type="component" value="Unassembled WGS sequence"/>
</dbReference>
<dbReference type="EMBL" id="WBUI01000002">
    <property type="protein sequence ID" value="KAB2934928.1"/>
    <property type="molecule type" value="Genomic_DNA"/>
</dbReference>
<protein>
    <submittedName>
        <fullName evidence="2">DUF58 domain-containing protein</fullName>
    </submittedName>
</protein>
<dbReference type="AlphaFoldDB" id="A0A833H4D8"/>
<dbReference type="Pfam" id="PF01882">
    <property type="entry name" value="DUF58"/>
    <property type="match status" value="1"/>
</dbReference>
<evidence type="ECO:0000259" key="1">
    <source>
        <dbReference type="Pfam" id="PF01882"/>
    </source>
</evidence>
<proteinExistence type="predicted"/>
<feature type="domain" description="DUF58" evidence="1">
    <location>
        <begin position="206"/>
        <end position="370"/>
    </location>
</feature>
<dbReference type="SUPFAM" id="SSF53300">
    <property type="entry name" value="vWA-like"/>
    <property type="match status" value="1"/>
</dbReference>
<dbReference type="PANTHER" id="PTHR33608">
    <property type="entry name" value="BLL2464 PROTEIN"/>
    <property type="match status" value="1"/>
</dbReference>
<organism evidence="2 3">
    <name type="scientific">Leptonema illini</name>
    <dbReference type="NCBI Taxonomy" id="183"/>
    <lineage>
        <taxon>Bacteria</taxon>
        <taxon>Pseudomonadati</taxon>
        <taxon>Spirochaetota</taxon>
        <taxon>Spirochaetia</taxon>
        <taxon>Leptospirales</taxon>
        <taxon>Leptospiraceae</taxon>
        <taxon>Leptonema</taxon>
    </lineage>
</organism>
<gene>
    <name evidence="2" type="ORF">F9K24_03870</name>
</gene>
<name>A0A833H4D8_9LEPT</name>
<dbReference type="Gene3D" id="3.40.50.410">
    <property type="entry name" value="von Willebrand factor, type A domain"/>
    <property type="match status" value="1"/>
</dbReference>
<dbReference type="InterPro" id="IPR002881">
    <property type="entry name" value="DUF58"/>
</dbReference>
<comment type="caution">
    <text evidence="2">The sequence shown here is derived from an EMBL/GenBank/DDBJ whole genome shotgun (WGS) entry which is preliminary data.</text>
</comment>
<reference evidence="2 3" key="1">
    <citation type="submission" date="2019-10" db="EMBL/GenBank/DDBJ databases">
        <title>Extracellular Electron Transfer in a Candidatus Methanoperedens spp. Enrichment Culture.</title>
        <authorList>
            <person name="Berger S."/>
            <person name="Rangel Shaw D."/>
            <person name="Berben T."/>
            <person name="In 'T Zandt M."/>
            <person name="Frank J."/>
            <person name="Reimann J."/>
            <person name="Jetten M.S.M."/>
            <person name="Welte C.U."/>
        </authorList>
    </citation>
    <scope>NUCLEOTIDE SEQUENCE [LARGE SCALE GENOMIC DNA]</scope>
    <source>
        <strain evidence="2">SB12</strain>
    </source>
</reference>
<sequence>MIIPSKRSIWIQASLALSGLVAAPLTFGTPLFSIVVLAALVAEGAFLGLILLDGVFLPGPKSLVASRSIQGRFQENRTVPIELKFDPIDARGKRRLRYTIYDDTGPYFRVADFPLQCTGRAPYAVSYRATGMRRGIFSFAEVYVTVQSVPGLALRRFRLPCKDDVSVHSELPPVNGEFIAAQKRIHSVSGWQRRAAPGGEREFYRMRDYQPGDEPRRIDWKASARSGKLITREYEKEQKQTLFLVVDMSRWMALRSGQRSLLDEALSAALMLAGVASSRGDSVGLLAYGSEPHLFYPPARRETAALSAAVCALMPEDRSLHLDGLASFLGGALRNETILVLFTSVPHEDGIEDWVRFSKKLSGSHRPLLVLLENDETMEILKESPLEEVRRLSRRNNLFPLPDIPDLTADRVGAQQLATFHYLKEKERRLRFIAGPRAGIVTATRKGLNLSVLSEYLKIRFASTF</sequence>
<dbReference type="PANTHER" id="PTHR33608:SF3">
    <property type="entry name" value="SLR2013 PROTEIN"/>
    <property type="match status" value="1"/>
</dbReference>
<accession>A0A833H4D8</accession>
<evidence type="ECO:0000313" key="2">
    <source>
        <dbReference type="EMBL" id="KAB2934928.1"/>
    </source>
</evidence>
<evidence type="ECO:0000313" key="3">
    <source>
        <dbReference type="Proteomes" id="UP000460298"/>
    </source>
</evidence>
<dbReference type="InterPro" id="IPR036465">
    <property type="entry name" value="vWFA_dom_sf"/>
</dbReference>